<evidence type="ECO:0000313" key="2">
    <source>
        <dbReference type="Proteomes" id="UP000297638"/>
    </source>
</evidence>
<dbReference type="EMBL" id="SPDS01000001">
    <property type="protein sequence ID" value="TFH57287.1"/>
    <property type="molecule type" value="Genomic_DNA"/>
</dbReference>
<dbReference type="AlphaFoldDB" id="A0A4Y8U181"/>
<dbReference type="RefSeq" id="WP_134780224.1">
    <property type="nucleotide sequence ID" value="NZ_SPDS01000001.1"/>
</dbReference>
<proteinExistence type="predicted"/>
<sequence length="205" mass="23306">MQLTQVTWLPSPPDGTQITLGMDGSENDDWTAIRAETIDGHQFTPRYGPDKRPAVWNPAEWGGEIPRGEVDACVDELMTRFKVKRMYCDPHGWYTEIGNWSVTYGDDVVFEWNCSRISRMFEEIVRFQTDLREKRMTHDGCPYAAMAFANARKIAKPGQKYILGKPTQHQKIDVAMSSILAHTAAADAHTAGWGEETDNRMWCFG</sequence>
<dbReference type="Proteomes" id="UP000297638">
    <property type="component" value="Unassembled WGS sequence"/>
</dbReference>
<comment type="caution">
    <text evidence="1">The sequence shown here is derived from an EMBL/GenBank/DDBJ whole genome shotgun (WGS) entry which is preliminary data.</text>
</comment>
<evidence type="ECO:0000313" key="1">
    <source>
        <dbReference type="EMBL" id="TFH57287.1"/>
    </source>
</evidence>
<name>A0A4Y8U181_9MICC</name>
<gene>
    <name evidence="1" type="ORF">EXY26_09915</name>
</gene>
<accession>A0A4Y8U181</accession>
<reference evidence="1 2" key="1">
    <citation type="submission" date="2019-03" db="EMBL/GenBank/DDBJ databases">
        <title>Glutamicibacter sp. LJH19 genome.</title>
        <authorList>
            <person name="Sinai Borker S."/>
            <person name="Kumar R."/>
        </authorList>
    </citation>
    <scope>NUCLEOTIDE SEQUENCE [LARGE SCALE GENOMIC DNA]</scope>
    <source>
        <strain evidence="1 2">LJH19</strain>
    </source>
</reference>
<protein>
    <submittedName>
        <fullName evidence="1">Terminase</fullName>
    </submittedName>
</protein>
<organism evidence="1 2">
    <name type="scientific">Glutamicibacter arilaitensis</name>
    <dbReference type="NCBI Taxonomy" id="256701"/>
    <lineage>
        <taxon>Bacteria</taxon>
        <taxon>Bacillati</taxon>
        <taxon>Actinomycetota</taxon>
        <taxon>Actinomycetes</taxon>
        <taxon>Micrococcales</taxon>
        <taxon>Micrococcaceae</taxon>
        <taxon>Glutamicibacter</taxon>
    </lineage>
</organism>